<keyword evidence="1" id="KW-0472">Membrane</keyword>
<comment type="caution">
    <text evidence="2">The sequence shown here is derived from an EMBL/GenBank/DDBJ whole genome shotgun (WGS) entry which is preliminary data.</text>
</comment>
<dbReference type="EMBL" id="VSRR010066105">
    <property type="protein sequence ID" value="MPC84681.1"/>
    <property type="molecule type" value="Genomic_DNA"/>
</dbReference>
<keyword evidence="1" id="KW-1133">Transmembrane helix</keyword>
<feature type="transmembrane region" description="Helical" evidence="1">
    <location>
        <begin position="77"/>
        <end position="98"/>
    </location>
</feature>
<organism evidence="2 3">
    <name type="scientific">Portunus trituberculatus</name>
    <name type="common">Swimming crab</name>
    <name type="synonym">Neptunus trituberculatus</name>
    <dbReference type="NCBI Taxonomy" id="210409"/>
    <lineage>
        <taxon>Eukaryota</taxon>
        <taxon>Metazoa</taxon>
        <taxon>Ecdysozoa</taxon>
        <taxon>Arthropoda</taxon>
        <taxon>Crustacea</taxon>
        <taxon>Multicrustacea</taxon>
        <taxon>Malacostraca</taxon>
        <taxon>Eumalacostraca</taxon>
        <taxon>Eucarida</taxon>
        <taxon>Decapoda</taxon>
        <taxon>Pleocyemata</taxon>
        <taxon>Brachyura</taxon>
        <taxon>Eubrachyura</taxon>
        <taxon>Portunoidea</taxon>
        <taxon>Portunidae</taxon>
        <taxon>Portuninae</taxon>
        <taxon>Portunus</taxon>
    </lineage>
</organism>
<dbReference type="OrthoDB" id="6363921at2759"/>
<keyword evidence="1" id="KW-0812">Transmembrane</keyword>
<evidence type="ECO:0000313" key="2">
    <source>
        <dbReference type="EMBL" id="MPC84681.1"/>
    </source>
</evidence>
<protein>
    <submittedName>
        <fullName evidence="2">Uncharacterized protein</fullName>
    </submittedName>
</protein>
<name>A0A5B7IGX8_PORTR</name>
<accession>A0A5B7IGX8</accession>
<keyword evidence="3" id="KW-1185">Reference proteome</keyword>
<sequence>MELRPTSLEDVIITLNTINTFESTSTRSSIRVEAPLTSQKDLTTTYDFSLQPASCCVGLRRLFALLHKRLLHHSRDWHFYVQMFLLPFLFILLAMVASKLRPSFSKAKPITLTSSVYPPPATTFIRYCLTRTTAGETVWCRLTCNNTNT</sequence>
<dbReference type="Proteomes" id="UP000324222">
    <property type="component" value="Unassembled WGS sequence"/>
</dbReference>
<gene>
    <name evidence="2" type="ORF">E2C01_079426</name>
</gene>
<evidence type="ECO:0000313" key="3">
    <source>
        <dbReference type="Proteomes" id="UP000324222"/>
    </source>
</evidence>
<dbReference type="AlphaFoldDB" id="A0A5B7IGX8"/>
<evidence type="ECO:0000256" key="1">
    <source>
        <dbReference type="SAM" id="Phobius"/>
    </source>
</evidence>
<proteinExistence type="predicted"/>
<reference evidence="2 3" key="1">
    <citation type="submission" date="2019-05" db="EMBL/GenBank/DDBJ databases">
        <title>Another draft genome of Portunus trituberculatus and its Hox gene families provides insights of decapod evolution.</title>
        <authorList>
            <person name="Jeong J.-H."/>
            <person name="Song I."/>
            <person name="Kim S."/>
            <person name="Choi T."/>
            <person name="Kim D."/>
            <person name="Ryu S."/>
            <person name="Kim W."/>
        </authorList>
    </citation>
    <scope>NUCLEOTIDE SEQUENCE [LARGE SCALE GENOMIC DNA]</scope>
    <source>
        <tissue evidence="2">Muscle</tissue>
    </source>
</reference>